<name>A0A0A7LHC6_9ARCH</name>
<comment type="similarity">
    <text evidence="4 19">In the C-terminal section; belongs to the NnrD/CARKD family.</text>
</comment>
<dbReference type="Gene3D" id="3.40.1190.20">
    <property type="match status" value="1"/>
</dbReference>
<dbReference type="GO" id="GO:0052855">
    <property type="term" value="F:ADP-dependent NAD(P)H-hydrate dehydratase activity"/>
    <property type="evidence" value="ECO:0007669"/>
    <property type="project" value="UniProtKB-UniRule"/>
</dbReference>
<dbReference type="PROSITE" id="PS51383">
    <property type="entry name" value="YJEF_C_3"/>
    <property type="match status" value="1"/>
</dbReference>
<feature type="domain" description="YjeF C-terminal" evidence="20">
    <location>
        <begin position="196"/>
        <end position="464"/>
    </location>
</feature>
<dbReference type="PROSITE" id="PS51385">
    <property type="entry name" value="YJEF_N"/>
    <property type="match status" value="1"/>
</dbReference>
<dbReference type="InterPro" id="IPR017953">
    <property type="entry name" value="Carbohydrate_kinase_pred_CS"/>
</dbReference>
<dbReference type="CDD" id="cd01171">
    <property type="entry name" value="YXKO-related"/>
    <property type="match status" value="1"/>
</dbReference>
<feature type="binding site" evidence="18">
    <location>
        <begin position="118"/>
        <end position="124"/>
    </location>
    <ligand>
        <name>(6S)-NADPHX</name>
        <dbReference type="ChEBI" id="CHEBI:64076"/>
    </ligand>
</feature>
<keyword evidence="11 18" id="KW-0413">Isomerase</keyword>
<dbReference type="GeneID" id="24818715"/>
<dbReference type="EC" id="4.2.1.136" evidence="19"/>
<feature type="binding site" evidence="17">
    <location>
        <position position="345"/>
    </location>
    <ligand>
        <name>(6S)-NADPHX</name>
        <dbReference type="ChEBI" id="CHEBI:64076"/>
    </ligand>
</feature>
<evidence type="ECO:0000256" key="12">
    <source>
        <dbReference type="ARBA" id="ARBA00023239"/>
    </source>
</evidence>
<dbReference type="OrthoDB" id="15148at2157"/>
<keyword evidence="12 17" id="KW-0456">Lyase</keyword>
<evidence type="ECO:0000256" key="10">
    <source>
        <dbReference type="ARBA" id="ARBA00023027"/>
    </source>
</evidence>
<dbReference type="NCBIfam" id="TIGR00197">
    <property type="entry name" value="yjeF_nterm"/>
    <property type="match status" value="1"/>
</dbReference>
<keyword evidence="23" id="KW-1185">Reference proteome</keyword>
<dbReference type="GO" id="GO:0052856">
    <property type="term" value="F:NAD(P)HX epimerase activity"/>
    <property type="evidence" value="ECO:0007669"/>
    <property type="project" value="UniProtKB-UniRule"/>
</dbReference>
<dbReference type="PIRSF" id="PIRSF017184">
    <property type="entry name" value="Nnr"/>
    <property type="match status" value="1"/>
</dbReference>
<dbReference type="GO" id="GO:0046496">
    <property type="term" value="P:nicotinamide nucleotide metabolic process"/>
    <property type="evidence" value="ECO:0007669"/>
    <property type="project" value="UniProtKB-UniRule"/>
</dbReference>
<evidence type="ECO:0000256" key="14">
    <source>
        <dbReference type="ARBA" id="ARBA00025153"/>
    </source>
</evidence>
<dbReference type="STRING" id="1577791.Mpt1_c10530"/>
<evidence type="ECO:0000256" key="15">
    <source>
        <dbReference type="ARBA" id="ARBA00048238"/>
    </source>
</evidence>
<dbReference type="Pfam" id="PF03853">
    <property type="entry name" value="YjeF_N"/>
    <property type="match status" value="1"/>
</dbReference>
<dbReference type="InterPro" id="IPR000631">
    <property type="entry name" value="CARKD"/>
</dbReference>
<proteinExistence type="inferred from homology"/>
<keyword evidence="9 18" id="KW-0630">Potassium</keyword>
<dbReference type="GO" id="GO:0110051">
    <property type="term" value="P:metabolite repair"/>
    <property type="evidence" value="ECO:0007669"/>
    <property type="project" value="TreeGrafter"/>
</dbReference>
<comment type="similarity">
    <text evidence="17">Belongs to the NnrD/CARKD family.</text>
</comment>
<sequence>MITALDSAVIDANCEAMGVSVSHLMANAGAAVASVLLTRFPGKRIAFICGAGNNGGDGISAADVMNEQKNVTVYLVKPREAIKSNNIRSILSNLTCEIRDLSDFEPDLHDILVDCVLGTGASGEVKPPSGKAIEIINKFKGTVVSVDVPSGLGTKLSVRPDITIALHDIKEGMTKENSGEIIIKDIGIPMEAQEGIGPGDMLRYPIPSKNSHKGSNGKLLIIGGGPYYGAPAMSALAAMRVGVDIVRLAVPENCTPLIASFSPVLMISGLSGNILKLEHLDRLLELTKLHNAVLIGPGLGTSAETAETVRQFTKKCTLPMVIDADGLTAIGKDFKSSGKTVLTPHSREFEGLGGNALSAIEPTKHLAKATNSVILFKGRTDWVSDGKKLRYNTTGSPGMTTAGTGDVLAGIVGGLLSKGMNCFDAAAVGAFISGKAGEYAFDEKSYGMIATDVIDNIPKVLKTYLRG</sequence>
<evidence type="ECO:0000256" key="5">
    <source>
        <dbReference type="ARBA" id="ARBA00022723"/>
    </source>
</evidence>
<dbReference type="InterPro" id="IPR030677">
    <property type="entry name" value="Nnr"/>
</dbReference>
<dbReference type="GO" id="GO:0046872">
    <property type="term" value="F:metal ion binding"/>
    <property type="evidence" value="ECO:0007669"/>
    <property type="project" value="UniProtKB-UniRule"/>
</dbReference>
<evidence type="ECO:0000256" key="19">
    <source>
        <dbReference type="PIRNR" id="PIRNR017184"/>
    </source>
</evidence>
<dbReference type="EMBL" id="CP010070">
    <property type="protein sequence ID" value="AIZ56921.1"/>
    <property type="molecule type" value="Genomic_DNA"/>
</dbReference>
<comment type="function">
    <text evidence="17">Catalyzes the dehydration of the S-form of NAD(P)HX at the expense of ADP, which is converted to AMP. Together with NAD(P)HX epimerase, which catalyzes the epimerization of the S- and R-forms, the enzyme allows the repair of both epimers of NAD(P)HX, a damaged form of NAD(P)H that is a result of enzymatic or heat-dependent hydration.</text>
</comment>
<dbReference type="PANTHER" id="PTHR12592:SF0">
    <property type="entry name" value="ATP-DEPENDENT (S)-NAD(P)H-HYDRATE DEHYDRATASE"/>
    <property type="match status" value="1"/>
</dbReference>
<dbReference type="Gene3D" id="3.40.50.10260">
    <property type="entry name" value="YjeF N-terminal domain"/>
    <property type="match status" value="1"/>
</dbReference>
<dbReference type="SUPFAM" id="SSF64153">
    <property type="entry name" value="YjeF N-terminal domain-like"/>
    <property type="match status" value="1"/>
</dbReference>
<keyword evidence="8 17" id="KW-0521">NADP</keyword>
<feature type="binding site" evidence="17">
    <location>
        <position position="230"/>
    </location>
    <ligand>
        <name>(6S)-NADPHX</name>
        <dbReference type="ChEBI" id="CHEBI:64076"/>
    </ligand>
</feature>
<dbReference type="AlphaFoldDB" id="A0A0A7LHC6"/>
<keyword evidence="6 17" id="KW-0547">Nucleotide-binding</keyword>
<evidence type="ECO:0000256" key="9">
    <source>
        <dbReference type="ARBA" id="ARBA00022958"/>
    </source>
</evidence>
<feature type="binding site" evidence="18">
    <location>
        <position position="54"/>
    </location>
    <ligand>
        <name>K(+)</name>
        <dbReference type="ChEBI" id="CHEBI:29103"/>
    </ligand>
</feature>
<comment type="cofactor">
    <cofactor evidence="18 19">
        <name>K(+)</name>
        <dbReference type="ChEBI" id="CHEBI:29103"/>
    </cofactor>
    <text evidence="18 19">Binds 1 potassium ion per subunit.</text>
</comment>
<comment type="catalytic activity">
    <reaction evidence="15 17 19">
        <text>(6S)-NADHX + ADP = AMP + phosphate + NADH + H(+)</text>
        <dbReference type="Rhea" id="RHEA:32223"/>
        <dbReference type="ChEBI" id="CHEBI:15378"/>
        <dbReference type="ChEBI" id="CHEBI:43474"/>
        <dbReference type="ChEBI" id="CHEBI:57945"/>
        <dbReference type="ChEBI" id="CHEBI:64074"/>
        <dbReference type="ChEBI" id="CHEBI:456215"/>
        <dbReference type="ChEBI" id="CHEBI:456216"/>
        <dbReference type="EC" id="4.2.1.136"/>
    </reaction>
</comment>
<dbReference type="GO" id="GO:0005524">
    <property type="term" value="F:ATP binding"/>
    <property type="evidence" value="ECO:0007669"/>
    <property type="project" value="UniProtKB-UniRule"/>
</dbReference>
<evidence type="ECO:0000256" key="8">
    <source>
        <dbReference type="ARBA" id="ARBA00022857"/>
    </source>
</evidence>
<evidence type="ECO:0000256" key="2">
    <source>
        <dbReference type="ARBA" id="ARBA00000909"/>
    </source>
</evidence>
<evidence type="ECO:0000256" key="7">
    <source>
        <dbReference type="ARBA" id="ARBA00022840"/>
    </source>
</evidence>
<dbReference type="RefSeq" id="WP_048112840.1">
    <property type="nucleotide sequence ID" value="NZ_CP010070.1"/>
</dbReference>
<comment type="catalytic activity">
    <reaction evidence="16 17 19">
        <text>(6S)-NADPHX + ADP = AMP + phosphate + NADPH + H(+)</text>
        <dbReference type="Rhea" id="RHEA:32235"/>
        <dbReference type="ChEBI" id="CHEBI:15378"/>
        <dbReference type="ChEBI" id="CHEBI:43474"/>
        <dbReference type="ChEBI" id="CHEBI:57783"/>
        <dbReference type="ChEBI" id="CHEBI:64076"/>
        <dbReference type="ChEBI" id="CHEBI:456215"/>
        <dbReference type="ChEBI" id="CHEBI:456216"/>
        <dbReference type="EC" id="4.2.1.136"/>
    </reaction>
</comment>
<evidence type="ECO:0000256" key="3">
    <source>
        <dbReference type="ARBA" id="ARBA00006001"/>
    </source>
</evidence>
<feature type="binding site" evidence="18">
    <location>
        <position position="114"/>
    </location>
    <ligand>
        <name>K(+)</name>
        <dbReference type="ChEBI" id="CHEBI:29103"/>
    </ligand>
</feature>
<evidence type="ECO:0000256" key="16">
    <source>
        <dbReference type="ARBA" id="ARBA00049209"/>
    </source>
</evidence>
<organism evidence="22 23">
    <name type="scientific">Candidatus Methanoplasma termitum</name>
    <dbReference type="NCBI Taxonomy" id="1577791"/>
    <lineage>
        <taxon>Archaea</taxon>
        <taxon>Methanobacteriati</taxon>
        <taxon>Thermoplasmatota</taxon>
        <taxon>Thermoplasmata</taxon>
        <taxon>Methanomassiliicoccales</taxon>
        <taxon>Methanomassiliicoccaceae</taxon>
        <taxon>Candidatus Methanoplasma</taxon>
    </lineage>
</organism>
<dbReference type="Pfam" id="PF01256">
    <property type="entry name" value="Carb_kinase"/>
    <property type="match status" value="1"/>
</dbReference>
<dbReference type="PROSITE" id="PS01050">
    <property type="entry name" value="YJEF_C_2"/>
    <property type="match status" value="1"/>
</dbReference>
<evidence type="ECO:0000259" key="21">
    <source>
        <dbReference type="PROSITE" id="PS51385"/>
    </source>
</evidence>
<feature type="binding site" evidence="18">
    <location>
        <begin position="53"/>
        <end position="57"/>
    </location>
    <ligand>
        <name>(6S)-NADPHX</name>
        <dbReference type="ChEBI" id="CHEBI:64076"/>
    </ligand>
</feature>
<dbReference type="KEGG" id="mear:Mpt1_c10530"/>
<keyword evidence="13" id="KW-0511">Multifunctional enzyme</keyword>
<dbReference type="InterPro" id="IPR036652">
    <property type="entry name" value="YjeF_N_dom_sf"/>
</dbReference>
<dbReference type="InterPro" id="IPR029056">
    <property type="entry name" value="Ribokinase-like"/>
</dbReference>
<feature type="binding site" evidence="17">
    <location>
        <position position="405"/>
    </location>
    <ligand>
        <name>AMP</name>
        <dbReference type="ChEBI" id="CHEBI:456215"/>
    </ligand>
</feature>
<feature type="binding site" evidence="18">
    <location>
        <position position="150"/>
    </location>
    <ligand>
        <name>K(+)</name>
        <dbReference type="ChEBI" id="CHEBI:29103"/>
    </ligand>
</feature>
<comment type="cofactor">
    <cofactor evidence="17">
        <name>Mg(2+)</name>
        <dbReference type="ChEBI" id="CHEBI:18420"/>
    </cofactor>
</comment>
<evidence type="ECO:0000313" key="23">
    <source>
        <dbReference type="Proteomes" id="UP000030787"/>
    </source>
</evidence>
<feature type="domain" description="YjeF N-terminal" evidence="21">
    <location>
        <begin position="2"/>
        <end position="194"/>
    </location>
</feature>
<evidence type="ECO:0000313" key="22">
    <source>
        <dbReference type="EMBL" id="AIZ56921.1"/>
    </source>
</evidence>
<evidence type="ECO:0000256" key="4">
    <source>
        <dbReference type="ARBA" id="ARBA00009524"/>
    </source>
</evidence>
<comment type="catalytic activity">
    <reaction evidence="1 18 19">
        <text>(6R)-NADHX = (6S)-NADHX</text>
        <dbReference type="Rhea" id="RHEA:32215"/>
        <dbReference type="ChEBI" id="CHEBI:64074"/>
        <dbReference type="ChEBI" id="CHEBI:64075"/>
        <dbReference type="EC" id="5.1.99.6"/>
    </reaction>
</comment>
<evidence type="ECO:0000256" key="17">
    <source>
        <dbReference type="HAMAP-Rule" id="MF_01965"/>
    </source>
</evidence>
<keyword evidence="7 17" id="KW-0067">ATP-binding</keyword>
<comment type="subunit">
    <text evidence="17">Homotetramer.</text>
</comment>
<evidence type="ECO:0000256" key="11">
    <source>
        <dbReference type="ARBA" id="ARBA00023235"/>
    </source>
</evidence>
<accession>A0A0A7LHC6</accession>
<evidence type="ECO:0000256" key="18">
    <source>
        <dbReference type="HAMAP-Rule" id="MF_01966"/>
    </source>
</evidence>
<reference evidence="22 23" key="1">
    <citation type="journal article" date="2014" name="Appl. Environ. Microbiol.">
        <title>Comparative Genome Analysis of 'Candidatus Methanoplasma termitum' Indicates a New Mode of Energy Metabolism in the Seventh Order of Methanogens.</title>
        <authorList>
            <person name="Lang K."/>
            <person name="Schuldes J."/>
            <person name="Klingl A."/>
            <person name="Poehlein A."/>
            <person name="Daniel R."/>
            <person name="Brune A."/>
        </authorList>
    </citation>
    <scope>NUCLEOTIDE SEQUENCE [LARGE SCALE GENOMIC DNA]</scope>
    <source>
        <strain evidence="23">Mpt1</strain>
    </source>
</reference>
<dbReference type="PANTHER" id="PTHR12592">
    <property type="entry name" value="ATP-DEPENDENT (S)-NAD(P)H-HYDRATE DEHYDRATASE FAMILY MEMBER"/>
    <property type="match status" value="1"/>
</dbReference>
<gene>
    <name evidence="22" type="primary">cARKD</name>
    <name evidence="17" type="synonym">nnrD</name>
    <name evidence="18" type="synonym">nnrE</name>
    <name evidence="22" type="ORF">Mpt1_c10530</name>
</gene>
<dbReference type="HOGENOM" id="CLU_024853_4_1_2"/>
<evidence type="ECO:0000259" key="20">
    <source>
        <dbReference type="PROSITE" id="PS51383"/>
    </source>
</evidence>
<dbReference type="SUPFAM" id="SSF53613">
    <property type="entry name" value="Ribokinase-like"/>
    <property type="match status" value="1"/>
</dbReference>
<dbReference type="HAMAP" id="MF_01965">
    <property type="entry name" value="NADHX_dehydratase"/>
    <property type="match status" value="1"/>
</dbReference>
<comment type="catalytic activity">
    <reaction evidence="2 18 19">
        <text>(6R)-NADPHX = (6S)-NADPHX</text>
        <dbReference type="Rhea" id="RHEA:32227"/>
        <dbReference type="ChEBI" id="CHEBI:64076"/>
        <dbReference type="ChEBI" id="CHEBI:64077"/>
        <dbReference type="EC" id="5.1.99.6"/>
    </reaction>
</comment>
<comment type="caution">
    <text evidence="17">Lacks conserved residue(s) required for the propagation of feature annotation.</text>
</comment>
<evidence type="ECO:0000256" key="13">
    <source>
        <dbReference type="ARBA" id="ARBA00023268"/>
    </source>
</evidence>
<feature type="binding site" evidence="18">
    <location>
        <position position="147"/>
    </location>
    <ligand>
        <name>(6S)-NADPHX</name>
        <dbReference type="ChEBI" id="CHEBI:64076"/>
    </ligand>
</feature>
<keyword evidence="5 18" id="KW-0479">Metal-binding</keyword>
<dbReference type="NCBIfam" id="TIGR00196">
    <property type="entry name" value="yjeF_cterm"/>
    <property type="match status" value="1"/>
</dbReference>
<feature type="binding site" evidence="17">
    <location>
        <position position="406"/>
    </location>
    <ligand>
        <name>(6S)-NADPHX</name>
        <dbReference type="ChEBI" id="CHEBI:64076"/>
    </ligand>
</feature>
<comment type="similarity">
    <text evidence="3 19">In the N-terminal section; belongs to the NnrE/AIBP family.</text>
</comment>
<protein>
    <recommendedName>
        <fullName evidence="19">Bifunctional NAD(P)H-hydrate repair enzyme</fullName>
    </recommendedName>
    <alternativeName>
        <fullName evidence="19">Nicotinamide nucleotide repair protein</fullName>
    </alternativeName>
    <domain>
        <recommendedName>
            <fullName evidence="19">ADP-dependent (S)-NAD(P)H-hydrate dehydratase</fullName>
            <ecNumber evidence="19">4.2.1.136</ecNumber>
        </recommendedName>
        <alternativeName>
            <fullName evidence="19">ADP-dependent NAD(P)HX dehydratase</fullName>
        </alternativeName>
    </domain>
    <domain>
        <recommendedName>
            <fullName evidence="19">NAD(P)H-hydrate epimerase</fullName>
            <ecNumber evidence="19">5.1.99.6</ecNumber>
        </recommendedName>
    </domain>
</protein>
<dbReference type="EC" id="5.1.99.6" evidence="19"/>
<comment type="similarity">
    <text evidence="18">Belongs to the NnrE/AIBP family.</text>
</comment>
<comment type="function">
    <text evidence="18">Catalyzes the epimerization of the S- and R-forms of NAD(P)HX, a damaged form of NAD(P)H that is a result of enzymatic or heat-dependent hydration. This is a prerequisite for the S-specific NAD(P)H-hydrate dehydratase to allow the repair of both epimers of NAD(P)HX.</text>
</comment>
<dbReference type="HAMAP" id="MF_01966">
    <property type="entry name" value="NADHX_epimerase"/>
    <property type="match status" value="1"/>
</dbReference>
<dbReference type="Proteomes" id="UP000030787">
    <property type="component" value="Chromosome"/>
</dbReference>
<evidence type="ECO:0000256" key="1">
    <source>
        <dbReference type="ARBA" id="ARBA00000013"/>
    </source>
</evidence>
<dbReference type="InterPro" id="IPR004443">
    <property type="entry name" value="YjeF_N_dom"/>
</dbReference>
<comment type="function">
    <text evidence="14 19">Bifunctional enzyme that catalyzes the epimerization of the S- and R-forms of NAD(P)HX and the dehydration of the S-form of NAD(P)HX at the expense of ADP, which is converted to AMP. This allows the repair of both epimers of NAD(P)HX, a damaged form of NAD(P)H that is a result of enzymatic or heat-dependent hydration.</text>
</comment>
<feature type="binding site" evidence="17">
    <location>
        <position position="298"/>
    </location>
    <ligand>
        <name>(6S)-NADPHX</name>
        <dbReference type="ChEBI" id="CHEBI:64076"/>
    </ligand>
</feature>
<evidence type="ECO:0000256" key="6">
    <source>
        <dbReference type="ARBA" id="ARBA00022741"/>
    </source>
</evidence>
<keyword evidence="10 17" id="KW-0520">NAD</keyword>